<keyword evidence="2" id="KW-0488">Methylation</keyword>
<keyword evidence="4" id="KW-0449">Lipoprotein</keyword>
<comment type="subcellular location">
    <subcellularLocation>
        <location evidence="1">Membrane</location>
        <topology evidence="1">Peripheral membrane protein</topology>
    </subcellularLocation>
</comment>
<proteinExistence type="inferred from homology"/>
<evidence type="ECO:0000256" key="5">
    <source>
        <dbReference type="ARBA" id="ARBA00023289"/>
    </source>
</evidence>
<dbReference type="InterPro" id="IPR051863">
    <property type="entry name" value="HIPP"/>
</dbReference>
<dbReference type="PANTHER" id="PTHR45811">
    <property type="entry name" value="COPPER TRANSPORT PROTEIN FAMILY-RELATED"/>
    <property type="match status" value="1"/>
</dbReference>
<evidence type="ECO:0000256" key="7">
    <source>
        <dbReference type="SAM" id="MobiDB-lite"/>
    </source>
</evidence>
<gene>
    <name evidence="9" type="ORF">DH2020_047871</name>
</gene>
<keyword evidence="10" id="KW-1185">Reference proteome</keyword>
<protein>
    <recommendedName>
        <fullName evidence="8">HMA domain-containing protein</fullName>
    </recommendedName>
</protein>
<dbReference type="InterPro" id="IPR006121">
    <property type="entry name" value="HMA_dom"/>
</dbReference>
<keyword evidence="5" id="KW-0636">Prenylation</keyword>
<comment type="caution">
    <text evidence="9">The sequence shown here is derived from an EMBL/GenBank/DDBJ whole genome shotgun (WGS) entry which is preliminary data.</text>
</comment>
<keyword evidence="3" id="KW-0479">Metal-binding</keyword>
<dbReference type="Pfam" id="PF00403">
    <property type="entry name" value="HMA"/>
    <property type="match status" value="1"/>
</dbReference>
<dbReference type="SUPFAM" id="SSF55008">
    <property type="entry name" value="HMA, heavy metal-associated domain"/>
    <property type="match status" value="1"/>
</dbReference>
<organism evidence="9 10">
    <name type="scientific">Rehmannia glutinosa</name>
    <name type="common">Chinese foxglove</name>
    <dbReference type="NCBI Taxonomy" id="99300"/>
    <lineage>
        <taxon>Eukaryota</taxon>
        <taxon>Viridiplantae</taxon>
        <taxon>Streptophyta</taxon>
        <taxon>Embryophyta</taxon>
        <taxon>Tracheophyta</taxon>
        <taxon>Spermatophyta</taxon>
        <taxon>Magnoliopsida</taxon>
        <taxon>eudicotyledons</taxon>
        <taxon>Gunneridae</taxon>
        <taxon>Pentapetalae</taxon>
        <taxon>asterids</taxon>
        <taxon>lamiids</taxon>
        <taxon>Lamiales</taxon>
        <taxon>Orobanchaceae</taxon>
        <taxon>Rehmannieae</taxon>
        <taxon>Rehmannia</taxon>
    </lineage>
</organism>
<evidence type="ECO:0000256" key="1">
    <source>
        <dbReference type="ARBA" id="ARBA00004170"/>
    </source>
</evidence>
<dbReference type="CDD" id="cd00371">
    <property type="entry name" value="HMA"/>
    <property type="match status" value="1"/>
</dbReference>
<name>A0ABR0U821_REHGL</name>
<accession>A0ABR0U821</accession>
<feature type="domain" description="HMA" evidence="8">
    <location>
        <begin position="2"/>
        <end position="69"/>
    </location>
</feature>
<comment type="similarity">
    <text evidence="6">Belongs to the HIPP family.</text>
</comment>
<evidence type="ECO:0000313" key="10">
    <source>
        <dbReference type="Proteomes" id="UP001318860"/>
    </source>
</evidence>
<evidence type="ECO:0000256" key="2">
    <source>
        <dbReference type="ARBA" id="ARBA00022481"/>
    </source>
</evidence>
<dbReference type="PROSITE" id="PS50846">
    <property type="entry name" value="HMA_2"/>
    <property type="match status" value="1"/>
</dbReference>
<dbReference type="InterPro" id="IPR036163">
    <property type="entry name" value="HMA_dom_sf"/>
</dbReference>
<evidence type="ECO:0000256" key="4">
    <source>
        <dbReference type="ARBA" id="ARBA00023288"/>
    </source>
</evidence>
<reference evidence="9 10" key="1">
    <citation type="journal article" date="2021" name="Comput. Struct. Biotechnol. J.">
        <title>De novo genome assembly of the potent medicinal plant Rehmannia glutinosa using nanopore technology.</title>
        <authorList>
            <person name="Ma L."/>
            <person name="Dong C."/>
            <person name="Song C."/>
            <person name="Wang X."/>
            <person name="Zheng X."/>
            <person name="Niu Y."/>
            <person name="Chen S."/>
            <person name="Feng W."/>
        </authorList>
    </citation>
    <scope>NUCLEOTIDE SEQUENCE [LARGE SCALE GENOMIC DNA]</scope>
    <source>
        <strain evidence="9">DH-2019</strain>
    </source>
</reference>
<dbReference type="Proteomes" id="UP001318860">
    <property type="component" value="Unassembled WGS sequence"/>
</dbReference>
<evidence type="ECO:0000256" key="6">
    <source>
        <dbReference type="ARBA" id="ARBA00024045"/>
    </source>
</evidence>
<dbReference type="PANTHER" id="PTHR45811:SF13">
    <property type="entry name" value="OS04G0661100 PROTEIN"/>
    <property type="match status" value="1"/>
</dbReference>
<sequence length="132" mass="14707">MVKKTVLKVDISCEKCKTKILKAVSGLQGVDKVEVDETKGTLSVTGDADPYEIIVKTRKAVKFVEVVSIGPPSLPQKPEEKKKPDEKKPEEKKSDQKAQAHIHTPFTCPICERIPVIPMTRWEEPSPQCSIL</sequence>
<evidence type="ECO:0000313" key="9">
    <source>
        <dbReference type="EMBL" id="KAK6118454.1"/>
    </source>
</evidence>
<dbReference type="Gene3D" id="3.30.70.100">
    <property type="match status" value="1"/>
</dbReference>
<evidence type="ECO:0000256" key="3">
    <source>
        <dbReference type="ARBA" id="ARBA00022723"/>
    </source>
</evidence>
<feature type="region of interest" description="Disordered" evidence="7">
    <location>
        <begin position="70"/>
        <end position="101"/>
    </location>
</feature>
<feature type="compositionally biased region" description="Basic and acidic residues" evidence="7">
    <location>
        <begin position="77"/>
        <end position="98"/>
    </location>
</feature>
<dbReference type="EMBL" id="JABTTQ020003341">
    <property type="protein sequence ID" value="KAK6118454.1"/>
    <property type="molecule type" value="Genomic_DNA"/>
</dbReference>
<evidence type="ECO:0000259" key="8">
    <source>
        <dbReference type="PROSITE" id="PS50846"/>
    </source>
</evidence>